<comment type="caution">
    <text evidence="2">The sequence shown here is derived from an EMBL/GenBank/DDBJ whole genome shotgun (WGS) entry which is preliminary data.</text>
</comment>
<protein>
    <submittedName>
        <fullName evidence="2">Succinate dehydrogenase / fumarate reductase cytochrome b subunit</fullName>
    </submittedName>
</protein>
<dbReference type="Proteomes" id="UP000749311">
    <property type="component" value="Unassembled WGS sequence"/>
</dbReference>
<feature type="transmembrane region" description="Helical" evidence="1">
    <location>
        <begin position="120"/>
        <end position="146"/>
    </location>
</feature>
<evidence type="ECO:0000313" key="2">
    <source>
        <dbReference type="EMBL" id="NIH57377.1"/>
    </source>
</evidence>
<gene>
    <name evidence="2" type="ORF">FB473_002022</name>
</gene>
<sequence>MATQLTTRDASTTPHQRALRSTVARKALMAVTGLFLVLFLLMHMFGNLKLLIPDNGAEFDEYSEALRTFLYPVLPEKFFLTCFRGVLAVAILVHLEAAIRLTFRDYDAKGGLGRYFKQRFLGGSFAARTMIWGGVIIVLGVIVHLLQFTGQIIKVNYPAGAASVLPHERVVLGFQEWWLVLLYAIWMLAVCFHVWHGFYSAFCTLGARVGAASEKVIKFCAWVVAILLYIGFMLTPVLIFLGVIFPNA</sequence>
<proteinExistence type="predicted"/>
<dbReference type="EMBL" id="JAAMOZ010000001">
    <property type="protein sequence ID" value="NIH57377.1"/>
    <property type="molecule type" value="Genomic_DNA"/>
</dbReference>
<evidence type="ECO:0000256" key="1">
    <source>
        <dbReference type="SAM" id="Phobius"/>
    </source>
</evidence>
<accession>A0ABX0SG69</accession>
<evidence type="ECO:0000313" key="3">
    <source>
        <dbReference type="Proteomes" id="UP000749311"/>
    </source>
</evidence>
<keyword evidence="1" id="KW-0472">Membrane</keyword>
<feature type="transmembrane region" description="Helical" evidence="1">
    <location>
        <begin position="78"/>
        <end position="99"/>
    </location>
</feature>
<keyword evidence="1" id="KW-1133">Transmembrane helix</keyword>
<reference evidence="2 3" key="1">
    <citation type="submission" date="2020-02" db="EMBL/GenBank/DDBJ databases">
        <title>Sequencing the genomes of 1000 actinobacteria strains.</title>
        <authorList>
            <person name="Klenk H.-P."/>
        </authorList>
    </citation>
    <scope>NUCLEOTIDE SEQUENCE [LARGE SCALE GENOMIC DNA]</scope>
    <source>
        <strain evidence="2 3">DSM 19609</strain>
    </source>
</reference>
<dbReference type="InterPro" id="IPR034804">
    <property type="entry name" value="SQR/QFR_C/D"/>
</dbReference>
<organism evidence="2 3">
    <name type="scientific">Brooklawnia cerclae</name>
    <dbReference type="NCBI Taxonomy" id="349934"/>
    <lineage>
        <taxon>Bacteria</taxon>
        <taxon>Bacillati</taxon>
        <taxon>Actinomycetota</taxon>
        <taxon>Actinomycetes</taxon>
        <taxon>Propionibacteriales</taxon>
        <taxon>Propionibacteriaceae</taxon>
        <taxon>Brooklawnia</taxon>
    </lineage>
</organism>
<feature type="transmembrane region" description="Helical" evidence="1">
    <location>
        <begin position="27"/>
        <end position="45"/>
    </location>
</feature>
<keyword evidence="3" id="KW-1185">Reference proteome</keyword>
<dbReference type="NCBIfam" id="TIGR02046">
    <property type="entry name" value="sdhC_b558_fam"/>
    <property type="match status" value="1"/>
</dbReference>
<dbReference type="SUPFAM" id="SSF81343">
    <property type="entry name" value="Fumarate reductase respiratory complex transmembrane subunits"/>
    <property type="match status" value="1"/>
</dbReference>
<dbReference type="CDD" id="cd03498">
    <property type="entry name" value="SQR_TypeB_2_TM"/>
    <property type="match status" value="1"/>
</dbReference>
<feature type="transmembrane region" description="Helical" evidence="1">
    <location>
        <begin position="219"/>
        <end position="245"/>
    </location>
</feature>
<dbReference type="Gene3D" id="1.20.1300.10">
    <property type="entry name" value="Fumarate reductase/succinate dehydrogenase, transmembrane subunit"/>
    <property type="match status" value="1"/>
</dbReference>
<name>A0ABX0SG69_9ACTN</name>
<feature type="transmembrane region" description="Helical" evidence="1">
    <location>
        <begin position="177"/>
        <end position="198"/>
    </location>
</feature>
<dbReference type="InterPro" id="IPR011138">
    <property type="entry name" value="Cytochrome_b-558"/>
</dbReference>
<keyword evidence="1" id="KW-0812">Transmembrane</keyword>